<dbReference type="GO" id="GO:0005886">
    <property type="term" value="C:plasma membrane"/>
    <property type="evidence" value="ECO:0007669"/>
    <property type="project" value="UniProtKB-SubCell"/>
</dbReference>
<keyword evidence="7" id="KW-0701">S-layer</keyword>
<dbReference type="RefSeq" id="WP_267623361.1">
    <property type="nucleotide sequence ID" value="NZ_JBHSDS010000006.1"/>
</dbReference>
<dbReference type="NCBIfam" id="TIGR04126">
    <property type="entry name" value="PGF_CTERM"/>
    <property type="match status" value="1"/>
</dbReference>
<evidence type="ECO:0000313" key="17">
    <source>
        <dbReference type="EMBL" id="MFC4358827.1"/>
    </source>
</evidence>
<evidence type="ECO:0000256" key="10">
    <source>
        <dbReference type="ARBA" id="ARBA00022989"/>
    </source>
</evidence>
<dbReference type="Proteomes" id="UP001595921">
    <property type="component" value="Unassembled WGS sequence"/>
</dbReference>
<keyword evidence="8 14" id="KW-0812">Transmembrane</keyword>
<evidence type="ECO:0000259" key="16">
    <source>
        <dbReference type="Pfam" id="PF25162"/>
    </source>
</evidence>
<evidence type="ECO:0000256" key="11">
    <source>
        <dbReference type="ARBA" id="ARBA00023136"/>
    </source>
</evidence>
<comment type="similarity">
    <text evidence="3">Belongs to the halobacterial S-layer protein family.</text>
</comment>
<evidence type="ECO:0000256" key="3">
    <source>
        <dbReference type="ARBA" id="ARBA00009327"/>
    </source>
</evidence>
<evidence type="ECO:0000256" key="2">
    <source>
        <dbReference type="ARBA" id="ARBA00004237"/>
    </source>
</evidence>
<dbReference type="GO" id="GO:0030115">
    <property type="term" value="C:S-layer"/>
    <property type="evidence" value="ECO:0007669"/>
    <property type="project" value="UniProtKB-SubCell"/>
</dbReference>
<dbReference type="NCBIfam" id="TIGR04207">
    <property type="entry name" value="halo_sig_pep"/>
    <property type="match status" value="1"/>
</dbReference>
<keyword evidence="4" id="KW-1003">Cell membrane</keyword>
<evidence type="ECO:0000256" key="5">
    <source>
        <dbReference type="ARBA" id="ARBA00022512"/>
    </source>
</evidence>
<name>A0ABD5PDU4_9EURY</name>
<keyword evidence="9" id="KW-0732">Signal</keyword>
<keyword evidence="18" id="KW-1185">Reference proteome</keyword>
<sequence length="727" mass="75549">MTDTNEKLRSLFLAALMVFSVFAGTVAFAGTSAAANADDWDTEVDVASGADGVGASATVYAGQTLGVQNVDTITDITTDSTLEVRSYDASESTIGGLESTVEVDSDGDVLIDTDDLESGTYVLTTSRSGNEIVTFEVVEQSITAEFDDEEVQQGDSTTVDISSSVRNNYEVYVRADGLDDEELQDIFNRTSVEEIDGEDEVVISDAETPIDANFDGISTGDYNFTFAVVDTTASDEASITVTREGTTSYSLEDSSPTVNSGDTVNMTINLENTDSAVVQIGNAEDVGYQSTVLVETDEETANITLNTFGTAADSPLYGVSAADDDTDVTDIAAISGDDTGASGALEQGNYEVEIYNAGDYQDELDQPEAEQDADDVSPEAVGTLAVADAALESAQTWTTYPDAAEDVGNAQDVLEAVEAGDVVQDGTIAQQDYAVVQIQGSGHFGYLERVEANLTGDQTLLGQLDPDVLSLSIEETNPGPNQDAASVTPEAIYADDETNNVFVVINTQGEDTGRYNATVEAPEDSPLPIEDSSVTAQFRVVDRTAEFESDNLEVAASENSTISGETSIAPGSDVTVRAQSVSGAENPFVESVTTNVTENGTFEAAFNFSGQEVGSNFTVEATASPGFEDDVTADATFVEGQNDTTTADNGTTTVDNGTTTTADNGTTTTADNGTTTTDDGTTTTGDGAGTTTTGDGEGETTGSTPGFGIAVAVIALVAAALLAVRRD</sequence>
<feature type="transmembrane region" description="Helical" evidence="14">
    <location>
        <begin position="706"/>
        <end position="724"/>
    </location>
</feature>
<keyword evidence="12" id="KW-0325">Glycoprotein</keyword>
<feature type="domain" description="PGF-CTERM archaeal protein-sorting signal" evidence="15">
    <location>
        <begin position="704"/>
        <end position="726"/>
    </location>
</feature>
<keyword evidence="11 14" id="KW-0472">Membrane</keyword>
<evidence type="ECO:0000256" key="9">
    <source>
        <dbReference type="ARBA" id="ARBA00022729"/>
    </source>
</evidence>
<organism evidence="17 18">
    <name type="scientific">Halobium salinum</name>
    <dbReference type="NCBI Taxonomy" id="1364940"/>
    <lineage>
        <taxon>Archaea</taxon>
        <taxon>Methanobacteriati</taxon>
        <taxon>Methanobacteriota</taxon>
        <taxon>Stenosarchaea group</taxon>
        <taxon>Halobacteria</taxon>
        <taxon>Halobacteriales</taxon>
        <taxon>Haloferacaceae</taxon>
        <taxon>Halobium</taxon>
    </lineage>
</organism>
<accession>A0ABD5PDU4</accession>
<dbReference type="InterPro" id="IPR057149">
    <property type="entry name" value="DUF7827"/>
</dbReference>
<evidence type="ECO:0000313" key="18">
    <source>
        <dbReference type="Proteomes" id="UP001595921"/>
    </source>
</evidence>
<evidence type="ECO:0000256" key="13">
    <source>
        <dbReference type="SAM" id="MobiDB-lite"/>
    </source>
</evidence>
<evidence type="ECO:0000256" key="4">
    <source>
        <dbReference type="ARBA" id="ARBA00022475"/>
    </source>
</evidence>
<evidence type="ECO:0000256" key="12">
    <source>
        <dbReference type="ARBA" id="ARBA00023180"/>
    </source>
</evidence>
<evidence type="ECO:0000256" key="14">
    <source>
        <dbReference type="SAM" id="Phobius"/>
    </source>
</evidence>
<dbReference type="Pfam" id="PF25162">
    <property type="entry name" value="DUF7827"/>
    <property type="match status" value="1"/>
</dbReference>
<protein>
    <submittedName>
        <fullName evidence="17">BGTF surface domain-containing protein</fullName>
    </submittedName>
</protein>
<feature type="compositionally biased region" description="Low complexity" evidence="13">
    <location>
        <begin position="643"/>
        <end position="694"/>
    </location>
</feature>
<evidence type="ECO:0000256" key="1">
    <source>
        <dbReference type="ARBA" id="ARBA00004236"/>
    </source>
</evidence>
<comment type="caution">
    <text evidence="17">The sequence shown here is derived from an EMBL/GenBank/DDBJ whole genome shotgun (WGS) entry which is preliminary data.</text>
</comment>
<dbReference type="AlphaFoldDB" id="A0ABD5PDU4"/>
<evidence type="ECO:0000256" key="8">
    <source>
        <dbReference type="ARBA" id="ARBA00022692"/>
    </source>
</evidence>
<dbReference type="InterPro" id="IPR026371">
    <property type="entry name" value="PGF_CTERM"/>
</dbReference>
<keyword evidence="5" id="KW-0134">Cell wall</keyword>
<keyword evidence="10 14" id="KW-1133">Transmembrane helix</keyword>
<evidence type="ECO:0000256" key="7">
    <source>
        <dbReference type="ARBA" id="ARBA00022601"/>
    </source>
</evidence>
<dbReference type="Pfam" id="PF18204">
    <property type="entry name" value="PGF-CTERM"/>
    <property type="match status" value="1"/>
</dbReference>
<dbReference type="EMBL" id="JBHSDS010000006">
    <property type="protein sequence ID" value="MFC4358827.1"/>
    <property type="molecule type" value="Genomic_DNA"/>
</dbReference>
<dbReference type="InterPro" id="IPR026452">
    <property type="entry name" value="Surf_glycop_sig_pep"/>
</dbReference>
<dbReference type="NCBIfam" id="NF045517">
    <property type="entry name" value="halo_surf_dom"/>
    <property type="match status" value="1"/>
</dbReference>
<gene>
    <name evidence="17" type="ORF">ACFO0N_12825</name>
</gene>
<reference evidence="17 18" key="1">
    <citation type="journal article" date="2019" name="Int. J. Syst. Evol. Microbiol.">
        <title>The Global Catalogue of Microorganisms (GCM) 10K type strain sequencing project: providing services to taxonomists for standard genome sequencing and annotation.</title>
        <authorList>
            <consortium name="The Broad Institute Genomics Platform"/>
            <consortium name="The Broad Institute Genome Sequencing Center for Infectious Disease"/>
            <person name="Wu L."/>
            <person name="Ma J."/>
        </authorList>
    </citation>
    <scope>NUCLEOTIDE SEQUENCE [LARGE SCALE GENOMIC DNA]</scope>
    <source>
        <strain evidence="17 18">CGMCC 1.12553</strain>
    </source>
</reference>
<comment type="subcellular location">
    <subcellularLocation>
        <location evidence="1">Cell membrane</location>
    </subcellularLocation>
    <subcellularLocation>
        <location evidence="2">Secreted</location>
        <location evidence="2">Cell wall</location>
        <location evidence="2">S-layer</location>
    </subcellularLocation>
</comment>
<evidence type="ECO:0000259" key="15">
    <source>
        <dbReference type="Pfam" id="PF18204"/>
    </source>
</evidence>
<proteinExistence type="inferred from homology"/>
<feature type="region of interest" description="Disordered" evidence="13">
    <location>
        <begin position="639"/>
        <end position="703"/>
    </location>
</feature>
<evidence type="ECO:0000256" key="6">
    <source>
        <dbReference type="ARBA" id="ARBA00022525"/>
    </source>
</evidence>
<keyword evidence="6" id="KW-0964">Secreted</keyword>
<feature type="domain" description="DUF7827" evidence="16">
    <location>
        <begin position="241"/>
        <end position="354"/>
    </location>
</feature>